<organism evidence="2 3">
    <name type="scientific">Sphagnum jensenii</name>
    <dbReference type="NCBI Taxonomy" id="128206"/>
    <lineage>
        <taxon>Eukaryota</taxon>
        <taxon>Viridiplantae</taxon>
        <taxon>Streptophyta</taxon>
        <taxon>Embryophyta</taxon>
        <taxon>Bryophyta</taxon>
        <taxon>Sphagnophytina</taxon>
        <taxon>Sphagnopsida</taxon>
        <taxon>Sphagnales</taxon>
        <taxon>Sphagnaceae</taxon>
        <taxon>Sphagnum</taxon>
    </lineage>
</organism>
<keyword evidence="3" id="KW-1185">Reference proteome</keyword>
<evidence type="ECO:0000313" key="2">
    <source>
        <dbReference type="EMBL" id="CAK9879791.1"/>
    </source>
</evidence>
<name>A0ABP1BTW9_9BRYO</name>
<sequence length="92" mass="10678">MGRLNKRKQQLKRLAEARQACRNKDEFGCEEEEEVTVFDGETTIDVDIDALGEDAIWQEEELEFKDLEEPGEDEAEQAHGRLEELRVQPESK</sequence>
<evidence type="ECO:0000313" key="3">
    <source>
        <dbReference type="Proteomes" id="UP001497522"/>
    </source>
</evidence>
<gene>
    <name evidence="2" type="ORF">CSSPJE1EN2_LOCUS21280</name>
</gene>
<evidence type="ECO:0000256" key="1">
    <source>
        <dbReference type="SAM" id="MobiDB-lite"/>
    </source>
</evidence>
<dbReference type="EMBL" id="OZ023708">
    <property type="protein sequence ID" value="CAK9879791.1"/>
    <property type="molecule type" value="Genomic_DNA"/>
</dbReference>
<dbReference type="Proteomes" id="UP001497522">
    <property type="component" value="Chromosome 7"/>
</dbReference>
<feature type="region of interest" description="Disordered" evidence="1">
    <location>
        <begin position="64"/>
        <end position="92"/>
    </location>
</feature>
<accession>A0ABP1BTW9</accession>
<reference evidence="2" key="1">
    <citation type="submission" date="2024-03" db="EMBL/GenBank/DDBJ databases">
        <authorList>
            <consortium name="ELIXIR-Norway"/>
            <consortium name="Elixir Norway"/>
        </authorList>
    </citation>
    <scope>NUCLEOTIDE SEQUENCE</scope>
</reference>
<proteinExistence type="predicted"/>
<feature type="compositionally biased region" description="Basic and acidic residues" evidence="1">
    <location>
        <begin position="76"/>
        <end position="92"/>
    </location>
</feature>
<protein>
    <submittedName>
        <fullName evidence="2">Uncharacterized protein</fullName>
    </submittedName>
</protein>